<accession>A0ABU1JX65</accession>
<dbReference type="CDD" id="cd14749">
    <property type="entry name" value="PBP2_XBP1_like"/>
    <property type="match status" value="1"/>
</dbReference>
<reference evidence="5 6" key="1">
    <citation type="submission" date="2023-07" db="EMBL/GenBank/DDBJ databases">
        <title>Sorghum-associated microbial communities from plants grown in Nebraska, USA.</title>
        <authorList>
            <person name="Schachtman D."/>
        </authorList>
    </citation>
    <scope>NUCLEOTIDE SEQUENCE [LARGE SCALE GENOMIC DNA]</scope>
    <source>
        <strain evidence="5 6">584</strain>
    </source>
</reference>
<keyword evidence="2" id="KW-0813">Transport</keyword>
<evidence type="ECO:0000256" key="1">
    <source>
        <dbReference type="ARBA" id="ARBA00008520"/>
    </source>
</evidence>
<dbReference type="Proteomes" id="UP001262410">
    <property type="component" value="Unassembled WGS sequence"/>
</dbReference>
<evidence type="ECO:0000256" key="2">
    <source>
        <dbReference type="ARBA" id="ARBA00022448"/>
    </source>
</evidence>
<dbReference type="EMBL" id="JAVDPW010000011">
    <property type="protein sequence ID" value="MDR6293216.1"/>
    <property type="molecule type" value="Genomic_DNA"/>
</dbReference>
<keyword evidence="5" id="KW-0762">Sugar transport</keyword>
<name>A0ABU1JX65_9PROT</name>
<dbReference type="Gene3D" id="3.40.190.10">
    <property type="entry name" value="Periplasmic binding protein-like II"/>
    <property type="match status" value="1"/>
</dbReference>
<keyword evidence="3 4" id="KW-0732">Signal</keyword>
<dbReference type="PANTHER" id="PTHR30061">
    <property type="entry name" value="MALTOSE-BINDING PERIPLASMIC PROTEIN"/>
    <property type="match status" value="1"/>
</dbReference>
<evidence type="ECO:0000256" key="4">
    <source>
        <dbReference type="SAM" id="SignalP"/>
    </source>
</evidence>
<proteinExistence type="inferred from homology"/>
<evidence type="ECO:0000313" key="5">
    <source>
        <dbReference type="EMBL" id="MDR6293216.1"/>
    </source>
</evidence>
<organism evidence="5 6">
    <name type="scientific">Inquilinus ginsengisoli</name>
    <dbReference type="NCBI Taxonomy" id="363840"/>
    <lineage>
        <taxon>Bacteria</taxon>
        <taxon>Pseudomonadati</taxon>
        <taxon>Pseudomonadota</taxon>
        <taxon>Alphaproteobacteria</taxon>
        <taxon>Rhodospirillales</taxon>
        <taxon>Rhodospirillaceae</taxon>
        <taxon>Inquilinus</taxon>
    </lineage>
</organism>
<dbReference type="InterPro" id="IPR006059">
    <property type="entry name" value="SBP"/>
</dbReference>
<feature type="chain" id="PRO_5045056082" evidence="4">
    <location>
        <begin position="27"/>
        <end position="424"/>
    </location>
</feature>
<dbReference type="RefSeq" id="WP_309799990.1">
    <property type="nucleotide sequence ID" value="NZ_JAVDPW010000011.1"/>
</dbReference>
<comment type="caution">
    <text evidence="5">The sequence shown here is derived from an EMBL/GenBank/DDBJ whole genome shotgun (WGS) entry which is preliminary data.</text>
</comment>
<feature type="signal peptide" evidence="4">
    <location>
        <begin position="1"/>
        <end position="26"/>
    </location>
</feature>
<dbReference type="Pfam" id="PF13416">
    <property type="entry name" value="SBP_bac_8"/>
    <property type="match status" value="1"/>
</dbReference>
<protein>
    <submittedName>
        <fullName evidence="5">Multiple sugar transport system substrate-binding protein</fullName>
    </submittedName>
</protein>
<dbReference type="PANTHER" id="PTHR30061:SF50">
    <property type="entry name" value="MALTOSE_MALTODEXTRIN-BINDING PERIPLASMIC PROTEIN"/>
    <property type="match status" value="1"/>
</dbReference>
<evidence type="ECO:0000256" key="3">
    <source>
        <dbReference type="ARBA" id="ARBA00022729"/>
    </source>
</evidence>
<gene>
    <name evidence="5" type="ORF">E9232_005766</name>
</gene>
<comment type="similarity">
    <text evidence="1">Belongs to the bacterial solute-binding protein 1 family.</text>
</comment>
<keyword evidence="6" id="KW-1185">Reference proteome</keyword>
<dbReference type="SUPFAM" id="SSF53850">
    <property type="entry name" value="Periplasmic binding protein-like II"/>
    <property type="match status" value="1"/>
</dbReference>
<evidence type="ECO:0000313" key="6">
    <source>
        <dbReference type="Proteomes" id="UP001262410"/>
    </source>
</evidence>
<sequence>MAGFGGIRRMALATAFALGLCGAASAAQAVEIEYWQYFYDSRVKAIDTLIAKFEADNPGITVKHTNFPYADYQTKVAAAIPAGEGPDVVQLFYGWLDNFVAAKLIQPLPTDTFPHDAIEADFFPMVKAMKRGDDYYGLPTAVRSLAIFWNKRLFEEAGLDPEKAPANLDELVQFAQKLTKKDDGGNLTQVGITMDMNGQDHQWWREVLVRQFGGEPYLNDYKTVNYANAAGAKALQYYLDFQTKYGVSQLGFMDEGQAAFKAGRAGMTIDGSFRLGSFDAVRGLKYGVAELPAGPDGTRSNYASYWVNAITTKAQGEKLEASKKFLAFLTSPEAMQIWLETVGELPARRSVALSDKNIANPVYAPFIKGLDYAHTTLFVDEAAERQVSMDMVNRVVLQNQPVDAALAEAAKAEQEILDRYYQKK</sequence>